<comment type="caution">
    <text evidence="1">The sequence shown here is derived from an EMBL/GenBank/DDBJ whole genome shotgun (WGS) entry which is preliminary data.</text>
</comment>
<evidence type="ECO:0000313" key="1">
    <source>
        <dbReference type="EMBL" id="KAF6133882.1"/>
    </source>
</evidence>
<keyword evidence="2" id="KW-1185">Reference proteome</keyword>
<dbReference type="EMBL" id="JACGCM010002894">
    <property type="protein sequence ID" value="KAF6133882.1"/>
    <property type="molecule type" value="Genomic_DNA"/>
</dbReference>
<name>A0A7J7KU59_9MAGN</name>
<dbReference type="Proteomes" id="UP000541444">
    <property type="component" value="Unassembled WGS sequence"/>
</dbReference>
<gene>
    <name evidence="1" type="ORF">GIB67_040646</name>
</gene>
<organism evidence="1 2">
    <name type="scientific">Kingdonia uniflora</name>
    <dbReference type="NCBI Taxonomy" id="39325"/>
    <lineage>
        <taxon>Eukaryota</taxon>
        <taxon>Viridiplantae</taxon>
        <taxon>Streptophyta</taxon>
        <taxon>Embryophyta</taxon>
        <taxon>Tracheophyta</taxon>
        <taxon>Spermatophyta</taxon>
        <taxon>Magnoliopsida</taxon>
        <taxon>Ranunculales</taxon>
        <taxon>Circaeasteraceae</taxon>
        <taxon>Kingdonia</taxon>
    </lineage>
</organism>
<sequence>MLPNIDSNHIKNENFSISHLRTFLTIAADREDNITITRVFILFMMGYLWFQTANNTYWLYEYCGVGHPIVKEDVKYLAYPRLKAWERGNRKKTNDQADNLFMLGRYHIDHRTIETITWRPWLEYAVSELDDLTDTTGIPLDPPLNMSPHLSPANLQAMRQTDFAVCTLLTDSQRMGNIDLFGPSALRAGTTPVVVASASVQSLSQDFSLPGEPEGPDPGWLMEWIGRRGLLPIHRLRDLPEMSPSYGAEELWYLIHVMR</sequence>
<dbReference type="AlphaFoldDB" id="A0A7J7KU59"/>
<protein>
    <submittedName>
        <fullName evidence="1">Uncharacterized protein</fullName>
    </submittedName>
</protein>
<accession>A0A7J7KU59</accession>
<reference evidence="1 2" key="1">
    <citation type="journal article" date="2020" name="IScience">
        <title>Genome Sequencing of the Endangered Kingdonia uniflora (Circaeasteraceae, Ranunculales) Reveals Potential Mechanisms of Evolutionary Specialization.</title>
        <authorList>
            <person name="Sun Y."/>
            <person name="Deng T."/>
            <person name="Zhang A."/>
            <person name="Moore M.J."/>
            <person name="Landis J.B."/>
            <person name="Lin N."/>
            <person name="Zhang H."/>
            <person name="Zhang X."/>
            <person name="Huang J."/>
            <person name="Zhang X."/>
            <person name="Sun H."/>
            <person name="Wang H."/>
        </authorList>
    </citation>
    <scope>NUCLEOTIDE SEQUENCE [LARGE SCALE GENOMIC DNA]</scope>
    <source>
        <strain evidence="1">TB1705</strain>
        <tissue evidence="1">Leaf</tissue>
    </source>
</reference>
<proteinExistence type="predicted"/>
<evidence type="ECO:0000313" key="2">
    <source>
        <dbReference type="Proteomes" id="UP000541444"/>
    </source>
</evidence>